<dbReference type="EMBL" id="JADGJH010000865">
    <property type="protein sequence ID" value="KAJ3121648.1"/>
    <property type="molecule type" value="Genomic_DNA"/>
</dbReference>
<feature type="non-terminal residue" evidence="1">
    <location>
        <position position="1"/>
    </location>
</feature>
<protein>
    <submittedName>
        <fullName evidence="1">Uncharacterized protein</fullName>
    </submittedName>
</protein>
<dbReference type="Proteomes" id="UP001211907">
    <property type="component" value="Unassembled WGS sequence"/>
</dbReference>
<reference evidence="1" key="1">
    <citation type="submission" date="2020-05" db="EMBL/GenBank/DDBJ databases">
        <title>Phylogenomic resolution of chytrid fungi.</title>
        <authorList>
            <person name="Stajich J.E."/>
            <person name="Amses K."/>
            <person name="Simmons R."/>
            <person name="Seto K."/>
            <person name="Myers J."/>
            <person name="Bonds A."/>
            <person name="Quandt C.A."/>
            <person name="Barry K."/>
            <person name="Liu P."/>
            <person name="Grigoriev I."/>
            <person name="Longcore J.E."/>
            <person name="James T.Y."/>
        </authorList>
    </citation>
    <scope>NUCLEOTIDE SEQUENCE</scope>
    <source>
        <strain evidence="1">JEL0513</strain>
    </source>
</reference>
<sequence length="75" mass="8617">MAIVKVLEPSIDACIGLTYLVIVSVMAGDREQEWMLRAIVTRMAITLDIDTDPEVLLAKNPRISWTWLECETRRR</sequence>
<dbReference type="AlphaFoldDB" id="A0AAD5T1F6"/>
<organism evidence="1 2">
    <name type="scientific">Physocladia obscura</name>
    <dbReference type="NCBI Taxonomy" id="109957"/>
    <lineage>
        <taxon>Eukaryota</taxon>
        <taxon>Fungi</taxon>
        <taxon>Fungi incertae sedis</taxon>
        <taxon>Chytridiomycota</taxon>
        <taxon>Chytridiomycota incertae sedis</taxon>
        <taxon>Chytridiomycetes</taxon>
        <taxon>Chytridiales</taxon>
        <taxon>Chytriomycetaceae</taxon>
        <taxon>Physocladia</taxon>
    </lineage>
</organism>
<keyword evidence="2" id="KW-1185">Reference proteome</keyword>
<proteinExistence type="predicted"/>
<comment type="caution">
    <text evidence="1">The sequence shown here is derived from an EMBL/GenBank/DDBJ whole genome shotgun (WGS) entry which is preliminary data.</text>
</comment>
<evidence type="ECO:0000313" key="1">
    <source>
        <dbReference type="EMBL" id="KAJ3121648.1"/>
    </source>
</evidence>
<evidence type="ECO:0000313" key="2">
    <source>
        <dbReference type="Proteomes" id="UP001211907"/>
    </source>
</evidence>
<gene>
    <name evidence="1" type="ORF">HK100_012288</name>
</gene>
<name>A0AAD5T1F6_9FUNG</name>
<accession>A0AAD5T1F6</accession>